<evidence type="ECO:0000313" key="2">
    <source>
        <dbReference type="Proteomes" id="UP000318186"/>
    </source>
</evidence>
<dbReference type="EMBL" id="VIWW01000001">
    <property type="protein sequence ID" value="TWG07192.1"/>
    <property type="molecule type" value="Genomic_DNA"/>
</dbReference>
<proteinExistence type="predicted"/>
<gene>
    <name evidence="1" type="ORF">FHX80_115697</name>
</gene>
<dbReference type="Proteomes" id="UP000318186">
    <property type="component" value="Unassembled WGS sequence"/>
</dbReference>
<organism evidence="1 2">
    <name type="scientific">Streptomyces brevispora</name>
    <dbReference type="NCBI Taxonomy" id="887462"/>
    <lineage>
        <taxon>Bacteria</taxon>
        <taxon>Bacillati</taxon>
        <taxon>Actinomycetota</taxon>
        <taxon>Actinomycetes</taxon>
        <taxon>Kitasatosporales</taxon>
        <taxon>Streptomycetaceae</taxon>
        <taxon>Streptomyces</taxon>
    </lineage>
</organism>
<name>A0A561V6F2_9ACTN</name>
<comment type="caution">
    <text evidence="1">The sequence shown here is derived from an EMBL/GenBank/DDBJ whole genome shotgun (WGS) entry which is preliminary data.</text>
</comment>
<sequence length="29" mass="3391">MSFLRAVMARLFGRRKKKAKADASIYPMF</sequence>
<evidence type="ECO:0000313" key="1">
    <source>
        <dbReference type="EMBL" id="TWG07192.1"/>
    </source>
</evidence>
<dbReference type="AlphaFoldDB" id="A0A561V6F2"/>
<reference evidence="1 2" key="1">
    <citation type="submission" date="2019-06" db="EMBL/GenBank/DDBJ databases">
        <title>Sequencing the genomes of 1000 actinobacteria strains.</title>
        <authorList>
            <person name="Klenk H.-P."/>
        </authorList>
    </citation>
    <scope>NUCLEOTIDE SEQUENCE [LARGE SCALE GENOMIC DNA]</scope>
    <source>
        <strain evidence="1 2">DSM 42059</strain>
    </source>
</reference>
<accession>A0A561V6F2</accession>
<protein>
    <submittedName>
        <fullName evidence="1">Uncharacterized protein</fullName>
    </submittedName>
</protein>